<gene>
    <name evidence="2" type="ORF">HUJ06_029314</name>
</gene>
<keyword evidence="1" id="KW-1133">Transmembrane helix</keyword>
<evidence type="ECO:0000313" key="2">
    <source>
        <dbReference type="EMBL" id="DAD27846.1"/>
    </source>
</evidence>
<protein>
    <submittedName>
        <fullName evidence="2">Uncharacterized protein</fullName>
    </submittedName>
</protein>
<organism evidence="2 3">
    <name type="scientific">Nelumbo nucifera</name>
    <name type="common">Sacred lotus</name>
    <dbReference type="NCBI Taxonomy" id="4432"/>
    <lineage>
        <taxon>Eukaryota</taxon>
        <taxon>Viridiplantae</taxon>
        <taxon>Streptophyta</taxon>
        <taxon>Embryophyta</taxon>
        <taxon>Tracheophyta</taxon>
        <taxon>Spermatophyta</taxon>
        <taxon>Magnoliopsida</taxon>
        <taxon>Proteales</taxon>
        <taxon>Nelumbonaceae</taxon>
        <taxon>Nelumbo</taxon>
    </lineage>
</organism>
<proteinExistence type="predicted"/>
<name>A0A822Y9M3_NELNU</name>
<keyword evidence="3" id="KW-1185">Reference proteome</keyword>
<evidence type="ECO:0000313" key="3">
    <source>
        <dbReference type="Proteomes" id="UP000607653"/>
    </source>
</evidence>
<comment type="caution">
    <text evidence="2">The sequence shown here is derived from an EMBL/GenBank/DDBJ whole genome shotgun (WGS) entry which is preliminary data.</text>
</comment>
<dbReference type="AlphaFoldDB" id="A0A822Y9M3"/>
<dbReference type="Proteomes" id="UP000607653">
    <property type="component" value="Unassembled WGS sequence"/>
</dbReference>
<evidence type="ECO:0000256" key="1">
    <source>
        <dbReference type="SAM" id="Phobius"/>
    </source>
</evidence>
<keyword evidence="1" id="KW-0812">Transmembrane</keyword>
<sequence>MQDSCIHTVVKGKLRSCRRIQLLYACFMCYMRVSNLIGHKMFFVDWMLANPMKTFESLCTVTTKYALQVITLKEEI</sequence>
<accession>A0A822Y9M3</accession>
<keyword evidence="1" id="KW-0472">Membrane</keyword>
<feature type="transmembrane region" description="Helical" evidence="1">
    <location>
        <begin position="21"/>
        <end position="43"/>
    </location>
</feature>
<reference evidence="2 3" key="1">
    <citation type="journal article" date="2020" name="Mol. Biol. Evol.">
        <title>Distinct Expression and Methylation Patterns for Genes with Different Fates following a Single Whole-Genome Duplication in Flowering Plants.</title>
        <authorList>
            <person name="Shi T."/>
            <person name="Rahmani R.S."/>
            <person name="Gugger P.F."/>
            <person name="Wang M."/>
            <person name="Li H."/>
            <person name="Zhang Y."/>
            <person name="Li Z."/>
            <person name="Wang Q."/>
            <person name="Van de Peer Y."/>
            <person name="Marchal K."/>
            <person name="Chen J."/>
        </authorList>
    </citation>
    <scope>NUCLEOTIDE SEQUENCE [LARGE SCALE GENOMIC DNA]</scope>
    <source>
        <tissue evidence="2">Leaf</tissue>
    </source>
</reference>
<dbReference type="EMBL" id="DUZY01000002">
    <property type="protein sequence ID" value="DAD27846.1"/>
    <property type="molecule type" value="Genomic_DNA"/>
</dbReference>